<dbReference type="EMBL" id="CM000362">
    <property type="protein sequence ID" value="EDX07292.1"/>
    <property type="molecule type" value="Genomic_DNA"/>
</dbReference>
<organism evidence="2 3">
    <name type="scientific">Drosophila simulans</name>
    <name type="common">Fruit fly</name>
    <dbReference type="NCBI Taxonomy" id="7240"/>
    <lineage>
        <taxon>Eukaryota</taxon>
        <taxon>Metazoa</taxon>
        <taxon>Ecdysozoa</taxon>
        <taxon>Arthropoda</taxon>
        <taxon>Hexapoda</taxon>
        <taxon>Insecta</taxon>
        <taxon>Pterygota</taxon>
        <taxon>Neoptera</taxon>
        <taxon>Endopterygota</taxon>
        <taxon>Diptera</taxon>
        <taxon>Brachycera</taxon>
        <taxon>Muscomorpha</taxon>
        <taxon>Ephydroidea</taxon>
        <taxon>Drosophilidae</taxon>
        <taxon>Drosophila</taxon>
        <taxon>Sophophora</taxon>
    </lineage>
</organism>
<name>B4QHE7_DROSI</name>
<gene>
    <name evidence="2" type="primary">Dsim\GD11156</name>
    <name evidence="2" type="ORF">Dsim_GD11156</name>
</gene>
<accession>B4QHE7</accession>
<dbReference type="AlphaFoldDB" id="B4QHE7"/>
<feature type="coiled-coil region" evidence="1">
    <location>
        <begin position="113"/>
        <end position="140"/>
    </location>
</feature>
<sequence length="183" mass="20855">MSYHFARQGMRLAQSTAKKAQSLASARALRGARADAVDLSNIYEYRQLRRFFPAFLELLQLCEELNLLETEAEAGAMELELWTGVGVGSAALALAWLCLRPGQRQRNYKDLEDAGKRERMEQTKEQMEELTELEELETDRQSMLKSQLFVPALEASLHNFANEATHRSHLDPHPCNLFGCIRQ</sequence>
<reference evidence="2 3" key="1">
    <citation type="journal article" date="2007" name="Nature">
        <title>Evolution of genes and genomes on the Drosophila phylogeny.</title>
        <authorList>
            <consortium name="Drosophila 12 Genomes Consortium"/>
            <person name="Clark A.G."/>
            <person name="Eisen M.B."/>
            <person name="Smith D.R."/>
            <person name="Bergman C.M."/>
            <person name="Oliver B."/>
            <person name="Markow T.A."/>
            <person name="Kaufman T.C."/>
            <person name="Kellis M."/>
            <person name="Gelbart W."/>
            <person name="Iyer V.N."/>
            <person name="Pollard D.A."/>
            <person name="Sackton T.B."/>
            <person name="Larracuente A.M."/>
            <person name="Singh N.D."/>
            <person name="Abad J.P."/>
            <person name="Abt D.N."/>
            <person name="Adryan B."/>
            <person name="Aguade M."/>
            <person name="Akashi H."/>
            <person name="Anderson W.W."/>
            <person name="Aquadro C.F."/>
            <person name="Ardell D.H."/>
            <person name="Arguello R."/>
            <person name="Artieri C.G."/>
            <person name="Barbash D.A."/>
            <person name="Barker D."/>
            <person name="Barsanti P."/>
            <person name="Batterham P."/>
            <person name="Batzoglou S."/>
            <person name="Begun D."/>
            <person name="Bhutkar A."/>
            <person name="Blanco E."/>
            <person name="Bosak S.A."/>
            <person name="Bradley R.K."/>
            <person name="Brand A.D."/>
            <person name="Brent M.R."/>
            <person name="Brooks A.N."/>
            <person name="Brown R.H."/>
            <person name="Butlin R.K."/>
            <person name="Caggese C."/>
            <person name="Calvi B.R."/>
            <person name="Bernardo de Carvalho A."/>
            <person name="Caspi A."/>
            <person name="Castrezana S."/>
            <person name="Celniker S.E."/>
            <person name="Chang J.L."/>
            <person name="Chapple C."/>
            <person name="Chatterji S."/>
            <person name="Chinwalla A."/>
            <person name="Civetta A."/>
            <person name="Clifton S.W."/>
            <person name="Comeron J.M."/>
            <person name="Costello J.C."/>
            <person name="Coyne J.A."/>
            <person name="Daub J."/>
            <person name="David R.G."/>
            <person name="Delcher A.L."/>
            <person name="Delehaunty K."/>
            <person name="Do C.B."/>
            <person name="Ebling H."/>
            <person name="Edwards K."/>
            <person name="Eickbush T."/>
            <person name="Evans J.D."/>
            <person name="Filipski A."/>
            <person name="Findeiss S."/>
            <person name="Freyhult E."/>
            <person name="Fulton L."/>
            <person name="Fulton R."/>
            <person name="Garcia A.C."/>
            <person name="Gardiner A."/>
            <person name="Garfield D.A."/>
            <person name="Garvin B.E."/>
            <person name="Gibson G."/>
            <person name="Gilbert D."/>
            <person name="Gnerre S."/>
            <person name="Godfrey J."/>
            <person name="Good R."/>
            <person name="Gotea V."/>
            <person name="Gravely B."/>
            <person name="Greenberg A.J."/>
            <person name="Griffiths-Jones S."/>
            <person name="Gross S."/>
            <person name="Guigo R."/>
            <person name="Gustafson E.A."/>
            <person name="Haerty W."/>
            <person name="Hahn M.W."/>
            <person name="Halligan D.L."/>
            <person name="Halpern A.L."/>
            <person name="Halter G.M."/>
            <person name="Han M.V."/>
            <person name="Heger A."/>
            <person name="Hillier L."/>
            <person name="Hinrichs A.S."/>
            <person name="Holmes I."/>
            <person name="Hoskins R.A."/>
            <person name="Hubisz M.J."/>
            <person name="Hultmark D."/>
            <person name="Huntley M.A."/>
            <person name="Jaffe D.B."/>
            <person name="Jagadeeshan S."/>
            <person name="Jeck W.R."/>
            <person name="Johnson J."/>
            <person name="Jones C.D."/>
            <person name="Jordan W.C."/>
            <person name="Karpen G.H."/>
            <person name="Kataoka E."/>
            <person name="Keightley P.D."/>
            <person name="Kheradpour P."/>
            <person name="Kirkness E.F."/>
            <person name="Koerich L.B."/>
            <person name="Kristiansen K."/>
            <person name="Kudrna D."/>
            <person name="Kulathinal R.J."/>
            <person name="Kumar S."/>
            <person name="Kwok R."/>
            <person name="Lander E."/>
            <person name="Langley C.H."/>
            <person name="Lapoint R."/>
            <person name="Lazzaro B.P."/>
            <person name="Lee S.J."/>
            <person name="Levesque L."/>
            <person name="Li R."/>
            <person name="Lin C.F."/>
            <person name="Lin M.F."/>
            <person name="Lindblad-Toh K."/>
            <person name="Llopart A."/>
            <person name="Long M."/>
            <person name="Low L."/>
            <person name="Lozovsky E."/>
            <person name="Lu J."/>
            <person name="Luo M."/>
            <person name="Machado C.A."/>
            <person name="Makalowski W."/>
            <person name="Marzo M."/>
            <person name="Matsuda M."/>
            <person name="Matzkin L."/>
            <person name="McAllister B."/>
            <person name="McBride C.S."/>
            <person name="McKernan B."/>
            <person name="McKernan K."/>
            <person name="Mendez-Lago M."/>
            <person name="Minx P."/>
            <person name="Mollenhauer M.U."/>
            <person name="Montooth K."/>
            <person name="Mount S.M."/>
            <person name="Mu X."/>
            <person name="Myers E."/>
            <person name="Negre B."/>
            <person name="Newfeld S."/>
            <person name="Nielsen R."/>
            <person name="Noor M.A."/>
            <person name="O'Grady P."/>
            <person name="Pachter L."/>
            <person name="Papaceit M."/>
            <person name="Parisi M.J."/>
            <person name="Parisi M."/>
            <person name="Parts L."/>
            <person name="Pedersen J.S."/>
            <person name="Pesole G."/>
            <person name="Phillippy A.M."/>
            <person name="Ponting C.P."/>
            <person name="Pop M."/>
            <person name="Porcelli D."/>
            <person name="Powell J.R."/>
            <person name="Prohaska S."/>
            <person name="Pruitt K."/>
            <person name="Puig M."/>
            <person name="Quesneville H."/>
            <person name="Ram K.R."/>
            <person name="Rand D."/>
            <person name="Rasmussen M.D."/>
            <person name="Reed L.K."/>
            <person name="Reenan R."/>
            <person name="Reily A."/>
            <person name="Remington K.A."/>
            <person name="Rieger T.T."/>
            <person name="Ritchie M.G."/>
            <person name="Robin C."/>
            <person name="Rogers Y.H."/>
            <person name="Rohde C."/>
            <person name="Rozas J."/>
            <person name="Rubenfield M.J."/>
            <person name="Ruiz A."/>
            <person name="Russo S."/>
            <person name="Salzberg S.L."/>
            <person name="Sanchez-Gracia A."/>
            <person name="Saranga D.J."/>
            <person name="Sato H."/>
            <person name="Schaeffer S.W."/>
            <person name="Schatz M.C."/>
            <person name="Schlenke T."/>
            <person name="Schwartz R."/>
            <person name="Segarra C."/>
            <person name="Singh R.S."/>
            <person name="Sirot L."/>
            <person name="Sirota M."/>
            <person name="Sisneros N.B."/>
            <person name="Smith C.D."/>
            <person name="Smith T.F."/>
            <person name="Spieth J."/>
            <person name="Stage D.E."/>
            <person name="Stark A."/>
            <person name="Stephan W."/>
            <person name="Strausberg R.L."/>
            <person name="Strempel S."/>
            <person name="Sturgill D."/>
            <person name="Sutton G."/>
            <person name="Sutton G.G."/>
            <person name="Tao W."/>
            <person name="Teichmann S."/>
            <person name="Tobari Y.N."/>
            <person name="Tomimura Y."/>
            <person name="Tsolas J.M."/>
            <person name="Valente V.L."/>
            <person name="Venter E."/>
            <person name="Venter J.C."/>
            <person name="Vicario S."/>
            <person name="Vieira F.G."/>
            <person name="Vilella A.J."/>
            <person name="Villasante A."/>
            <person name="Walenz B."/>
            <person name="Wang J."/>
            <person name="Wasserman M."/>
            <person name="Watts T."/>
            <person name="Wilson D."/>
            <person name="Wilson R.K."/>
            <person name="Wing R.A."/>
            <person name="Wolfner M.F."/>
            <person name="Wong A."/>
            <person name="Wong G.K."/>
            <person name="Wu C.I."/>
            <person name="Wu G."/>
            <person name="Yamamoto D."/>
            <person name="Yang H.P."/>
            <person name="Yang S.P."/>
            <person name="Yorke J.A."/>
            <person name="Yoshida K."/>
            <person name="Zdobnov E."/>
            <person name="Zhang P."/>
            <person name="Zhang Y."/>
            <person name="Zimin A.V."/>
            <person name="Baldwin J."/>
            <person name="Abdouelleil A."/>
            <person name="Abdulkadir J."/>
            <person name="Abebe A."/>
            <person name="Abera B."/>
            <person name="Abreu J."/>
            <person name="Acer S.C."/>
            <person name="Aftuck L."/>
            <person name="Alexander A."/>
            <person name="An P."/>
            <person name="Anderson E."/>
            <person name="Anderson S."/>
            <person name="Arachi H."/>
            <person name="Azer M."/>
            <person name="Bachantsang P."/>
            <person name="Barry A."/>
            <person name="Bayul T."/>
            <person name="Berlin A."/>
            <person name="Bessette D."/>
            <person name="Bloom T."/>
            <person name="Blye J."/>
            <person name="Boguslavskiy L."/>
            <person name="Bonnet C."/>
            <person name="Boukhgalter B."/>
            <person name="Bourzgui I."/>
            <person name="Brown A."/>
            <person name="Cahill P."/>
            <person name="Channer S."/>
            <person name="Cheshatsang Y."/>
            <person name="Chuda L."/>
            <person name="Citroen M."/>
            <person name="Collymore A."/>
            <person name="Cooke P."/>
            <person name="Costello M."/>
            <person name="D'Aco K."/>
            <person name="Daza R."/>
            <person name="De Haan G."/>
            <person name="DeGray S."/>
            <person name="DeMaso C."/>
            <person name="Dhargay N."/>
            <person name="Dooley K."/>
            <person name="Dooley E."/>
            <person name="Doricent M."/>
            <person name="Dorje P."/>
            <person name="Dorjee K."/>
            <person name="Dupes A."/>
            <person name="Elong R."/>
            <person name="Falk J."/>
            <person name="Farina A."/>
            <person name="Faro S."/>
            <person name="Ferguson D."/>
            <person name="Fisher S."/>
            <person name="Foley C.D."/>
            <person name="Franke A."/>
            <person name="Friedrich D."/>
            <person name="Gadbois L."/>
            <person name="Gearin G."/>
            <person name="Gearin C.R."/>
            <person name="Giannoukos G."/>
            <person name="Goode T."/>
            <person name="Graham J."/>
            <person name="Grandbois E."/>
            <person name="Grewal S."/>
            <person name="Gyaltsen K."/>
            <person name="Hafez N."/>
            <person name="Hagos B."/>
            <person name="Hall J."/>
            <person name="Henson C."/>
            <person name="Hollinger A."/>
            <person name="Honan T."/>
            <person name="Huard M.D."/>
            <person name="Hughes L."/>
            <person name="Hurhula B."/>
            <person name="Husby M.E."/>
            <person name="Kamat A."/>
            <person name="Kanga B."/>
            <person name="Kashin S."/>
            <person name="Khazanovich D."/>
            <person name="Kisner P."/>
            <person name="Lance K."/>
            <person name="Lara M."/>
            <person name="Lee W."/>
            <person name="Lennon N."/>
            <person name="Letendre F."/>
            <person name="LeVine R."/>
            <person name="Lipovsky A."/>
            <person name="Liu X."/>
            <person name="Liu J."/>
            <person name="Liu S."/>
            <person name="Lokyitsang T."/>
            <person name="Lokyitsang Y."/>
            <person name="Lubonja R."/>
            <person name="Lui A."/>
            <person name="MacDonald P."/>
            <person name="Magnisalis V."/>
            <person name="Maru K."/>
            <person name="Matthews C."/>
            <person name="McCusker W."/>
            <person name="McDonough S."/>
            <person name="Mehta T."/>
            <person name="Meldrim J."/>
            <person name="Meneus L."/>
            <person name="Mihai O."/>
            <person name="Mihalev A."/>
            <person name="Mihova T."/>
            <person name="Mittelman R."/>
            <person name="Mlenga V."/>
            <person name="Montmayeur A."/>
            <person name="Mulrain L."/>
            <person name="Navidi A."/>
            <person name="Naylor J."/>
            <person name="Negash T."/>
            <person name="Nguyen T."/>
            <person name="Nguyen N."/>
            <person name="Nicol R."/>
            <person name="Norbu C."/>
            <person name="Norbu N."/>
            <person name="Novod N."/>
            <person name="O'Neill B."/>
            <person name="Osman S."/>
            <person name="Markiewicz E."/>
            <person name="Oyono O.L."/>
            <person name="Patti C."/>
            <person name="Phunkhang P."/>
            <person name="Pierre F."/>
            <person name="Priest M."/>
            <person name="Raghuraman S."/>
            <person name="Rege F."/>
            <person name="Reyes R."/>
            <person name="Rise C."/>
            <person name="Rogov P."/>
            <person name="Ross K."/>
            <person name="Ryan E."/>
            <person name="Settipalli S."/>
            <person name="Shea T."/>
            <person name="Sherpa N."/>
            <person name="Shi L."/>
            <person name="Shih D."/>
            <person name="Sparrow T."/>
            <person name="Spaulding J."/>
            <person name="Stalker J."/>
            <person name="Stange-Thomann N."/>
            <person name="Stavropoulos S."/>
            <person name="Stone C."/>
            <person name="Strader C."/>
            <person name="Tesfaye S."/>
            <person name="Thomson T."/>
            <person name="Thoulutsang Y."/>
            <person name="Thoulutsang D."/>
            <person name="Topham K."/>
            <person name="Topping I."/>
            <person name="Tsamla T."/>
            <person name="Vassiliev H."/>
            <person name="Vo A."/>
            <person name="Wangchuk T."/>
            <person name="Wangdi T."/>
            <person name="Weiand M."/>
            <person name="Wilkinson J."/>
            <person name="Wilson A."/>
            <person name="Yadav S."/>
            <person name="Young G."/>
            <person name="Yu Q."/>
            <person name="Zembek L."/>
            <person name="Zhong D."/>
            <person name="Zimmer A."/>
            <person name="Zwirko Z."/>
            <person name="Jaffe D.B."/>
            <person name="Alvarez P."/>
            <person name="Brockman W."/>
            <person name="Butler J."/>
            <person name="Chin C."/>
            <person name="Gnerre S."/>
            <person name="Grabherr M."/>
            <person name="Kleber M."/>
            <person name="Mauceli E."/>
            <person name="MacCallum I."/>
        </authorList>
    </citation>
    <scope>NUCLEOTIDE SEQUENCE [LARGE SCALE GENOMIC DNA]</scope>
    <source>
        <strain evidence="3">white501</strain>
    </source>
</reference>
<evidence type="ECO:0000313" key="3">
    <source>
        <dbReference type="Proteomes" id="UP000000304"/>
    </source>
</evidence>
<protein>
    <submittedName>
        <fullName evidence="2">GD11156</fullName>
    </submittedName>
</protein>
<keyword evidence="3" id="KW-1185">Reference proteome</keyword>
<keyword evidence="1" id="KW-0175">Coiled coil</keyword>
<dbReference type="Proteomes" id="UP000000304">
    <property type="component" value="Chromosome 2R"/>
</dbReference>
<proteinExistence type="predicted"/>
<dbReference type="HOGENOM" id="CLU_1476667_0_0_1"/>
<evidence type="ECO:0000313" key="2">
    <source>
        <dbReference type="EMBL" id="EDX07292.1"/>
    </source>
</evidence>
<evidence type="ECO:0000256" key="1">
    <source>
        <dbReference type="SAM" id="Coils"/>
    </source>
</evidence>